<keyword evidence="1" id="KW-0812">Transmembrane</keyword>
<proteinExistence type="predicted"/>
<dbReference type="EMBL" id="CAXDID020000034">
    <property type="protein sequence ID" value="CAL5996171.1"/>
    <property type="molecule type" value="Genomic_DNA"/>
</dbReference>
<feature type="transmembrane region" description="Helical" evidence="1">
    <location>
        <begin position="481"/>
        <end position="503"/>
    </location>
</feature>
<comment type="caution">
    <text evidence="2">The sequence shown here is derived from an EMBL/GenBank/DDBJ whole genome shotgun (WGS) entry which is preliminary data.</text>
</comment>
<organism evidence="2">
    <name type="scientific">Hexamita inflata</name>
    <dbReference type="NCBI Taxonomy" id="28002"/>
    <lineage>
        <taxon>Eukaryota</taxon>
        <taxon>Metamonada</taxon>
        <taxon>Diplomonadida</taxon>
        <taxon>Hexamitidae</taxon>
        <taxon>Hexamitinae</taxon>
        <taxon>Hexamita</taxon>
    </lineage>
</organism>
<reference evidence="2" key="1">
    <citation type="submission" date="2023-06" db="EMBL/GenBank/DDBJ databases">
        <authorList>
            <person name="Kurt Z."/>
        </authorList>
    </citation>
    <scope>NUCLEOTIDE SEQUENCE</scope>
</reference>
<gene>
    <name evidence="3" type="ORF">HINF_LOCUS14623</name>
    <name evidence="2" type="ORF">HINF_LOCUS59080</name>
</gene>
<evidence type="ECO:0008006" key="5">
    <source>
        <dbReference type="Google" id="ProtNLM"/>
    </source>
</evidence>
<keyword evidence="1" id="KW-0472">Membrane</keyword>
<dbReference type="EMBL" id="CATOUU010001090">
    <property type="protein sequence ID" value="CAI9971435.1"/>
    <property type="molecule type" value="Genomic_DNA"/>
</dbReference>
<evidence type="ECO:0000313" key="4">
    <source>
        <dbReference type="Proteomes" id="UP001642409"/>
    </source>
</evidence>
<dbReference type="AlphaFoldDB" id="A0AA86RRT0"/>
<protein>
    <recommendedName>
        <fullName evidence="5">Transmembrane protein</fullName>
    </recommendedName>
</protein>
<dbReference type="Proteomes" id="UP001642409">
    <property type="component" value="Unassembled WGS sequence"/>
</dbReference>
<name>A0AA86RRT0_9EUKA</name>
<keyword evidence="1" id="KW-1133">Transmembrane helix</keyword>
<evidence type="ECO:0000313" key="2">
    <source>
        <dbReference type="EMBL" id="CAI9971435.1"/>
    </source>
</evidence>
<evidence type="ECO:0000256" key="1">
    <source>
        <dbReference type="SAM" id="Phobius"/>
    </source>
</evidence>
<reference evidence="3 4" key="2">
    <citation type="submission" date="2024-07" db="EMBL/GenBank/DDBJ databases">
        <authorList>
            <person name="Akdeniz Z."/>
        </authorList>
    </citation>
    <scope>NUCLEOTIDE SEQUENCE [LARGE SCALE GENOMIC DNA]</scope>
</reference>
<keyword evidence="4" id="KW-1185">Reference proteome</keyword>
<sequence>MMLLLQIGLQFDTPQRTQRLNCYHHDSSIEYNPNLRTFTLHLVSQNNTNCQNVFPPGLSLNLTLASVAVNVITVLIDKYYYENTTTIEITIPASITDAMLTSFTDEHFAIVHLFSYSDIAPIELLIFDEQKTDLNNCFSALSLDVTNTDITFSATPTKICRMQMISCALKPTSCISKVVLNVDVQQFTLDLTIFLLGYQAGAITQTITDATKAQLIRQLSFVSADLTLYSTQGTLNINWFYHISTVNIGSLVGLFTYTTVTTSNSTIHIQFDYDPVQLAVLKSQLTTYTTIIYRIAIDLTGTTDYVFQQSMAGPFNSLIRDIEINCNFGVDHEIEKCFNFYNGDKKGVYNFQLLFYNKDQFLSVQLTQATYVDSCWTQMSIEKLTGKLCANLMINNKCDATYAGSESLQYITDTQSLTLTQDATITGKTIQRCFDCSNSADCNTILNGADGLYVYQIAGTDFKYNIQTHKVVQALYKDTTITPVVIGMACVVFSIAITIFEMAKTQANIKKLKMKKHR</sequence>
<accession>A0AA86RRT0</accession>
<evidence type="ECO:0000313" key="3">
    <source>
        <dbReference type="EMBL" id="CAL5996171.1"/>
    </source>
</evidence>